<gene>
    <name evidence="1" type="ORF">CQ14_14410</name>
</gene>
<organism evidence="1 2">
    <name type="scientific">Bradyrhizobium lablabi</name>
    <dbReference type="NCBI Taxonomy" id="722472"/>
    <lineage>
        <taxon>Bacteria</taxon>
        <taxon>Pseudomonadati</taxon>
        <taxon>Pseudomonadota</taxon>
        <taxon>Alphaproteobacteria</taxon>
        <taxon>Hyphomicrobiales</taxon>
        <taxon>Nitrobacteraceae</taxon>
        <taxon>Bradyrhizobium</taxon>
    </lineage>
</organism>
<accession>A0A0R3MAB5</accession>
<evidence type="ECO:0000313" key="2">
    <source>
        <dbReference type="Proteomes" id="UP000051660"/>
    </source>
</evidence>
<sequence>MCTVTRSLESVVVTVVPSLTVPPLPYTLSESSATERTGFVTDDVGVVGVVGVVGDVGVVGVASI</sequence>
<proteinExistence type="predicted"/>
<dbReference type="Proteomes" id="UP000051660">
    <property type="component" value="Unassembled WGS sequence"/>
</dbReference>
<dbReference type="EMBL" id="LLYB01000125">
    <property type="protein sequence ID" value="KRR16778.1"/>
    <property type="molecule type" value="Genomic_DNA"/>
</dbReference>
<reference evidence="1 2" key="1">
    <citation type="submission" date="2014-03" db="EMBL/GenBank/DDBJ databases">
        <title>Bradyrhizobium valentinum sp. nov., isolated from effective nodules of Lupinus mariae-josephae, a lupine endemic of basic-lime soils in Eastern Spain.</title>
        <authorList>
            <person name="Duran D."/>
            <person name="Rey L."/>
            <person name="Navarro A."/>
            <person name="Busquets A."/>
            <person name="Imperial J."/>
            <person name="Ruiz-Argueso T."/>
        </authorList>
    </citation>
    <scope>NUCLEOTIDE SEQUENCE [LARGE SCALE GENOMIC DNA]</scope>
    <source>
        <strain evidence="1 2">CCBAU 23086</strain>
    </source>
</reference>
<protein>
    <submittedName>
        <fullName evidence="1">Uncharacterized protein</fullName>
    </submittedName>
</protein>
<comment type="caution">
    <text evidence="1">The sequence shown here is derived from an EMBL/GenBank/DDBJ whole genome shotgun (WGS) entry which is preliminary data.</text>
</comment>
<name>A0A0R3MAB5_9BRAD</name>
<evidence type="ECO:0000313" key="1">
    <source>
        <dbReference type="EMBL" id="KRR16778.1"/>
    </source>
</evidence>
<dbReference type="AlphaFoldDB" id="A0A0R3MAB5"/>